<keyword evidence="1" id="KW-0675">Receptor</keyword>
<name>A0ACB9ZCD8_9PEZI</name>
<accession>A0ACB9ZCD8</accession>
<sequence length="510" mass="56411">MAHGDDYGPLDPESNTLSPLPSDHRNGLIAVAVCAIVSFISTFALFLYLTYKLITWHIRTPKRNDDGQQTQANDLSLGLAQRNYGMTKKAIPEEHEGASQRQQGPRRGRPNQFLILIYNLLIADMHQATAFMLNTAWVRRNGIFVENPTCWAQGWFVSTGDLSASCFICAIGIHTYLTLVKGYKPPHWLLYLVITGLWLFTYVMAIAGIAATNNGKGSGGFYVRAAAWCWMNVKYEGLRLWLHYFWLLFSVVLTSLLYTFIFLFLQRKQSFARPPSHSSRSASIRSATNGISTRMQSSGHHPAFLIYPVIYILCTAPLALGRVVSMTGKDVSVAYFCAAGAMIASNGWLDVLVFSTTRHSIIFNASPDSDNTGLETFAFMRTPHWRQYGNMIWVQGGARGKNGEEEHRHRRRREAPRGLGKITQLTGWGRRGRGSEAKANSWFGDHGSGSQESLRGSAGAAETGIQMDTVTTVVIESARDSANISSREPSSHSVDSSEKIPAGMAGTSRP</sequence>
<proteinExistence type="predicted"/>
<evidence type="ECO:0000313" key="1">
    <source>
        <dbReference type="EMBL" id="KAI4869187.1"/>
    </source>
</evidence>
<organism evidence="1 2">
    <name type="scientific">Hypoxylon rubiginosum</name>
    <dbReference type="NCBI Taxonomy" id="110542"/>
    <lineage>
        <taxon>Eukaryota</taxon>
        <taxon>Fungi</taxon>
        <taxon>Dikarya</taxon>
        <taxon>Ascomycota</taxon>
        <taxon>Pezizomycotina</taxon>
        <taxon>Sordariomycetes</taxon>
        <taxon>Xylariomycetidae</taxon>
        <taxon>Xylariales</taxon>
        <taxon>Hypoxylaceae</taxon>
        <taxon>Hypoxylon</taxon>
    </lineage>
</organism>
<evidence type="ECO:0000313" key="2">
    <source>
        <dbReference type="Proteomes" id="UP001497700"/>
    </source>
</evidence>
<gene>
    <name evidence="1" type="ORF">F4820DRAFT_44061</name>
</gene>
<keyword evidence="2" id="KW-1185">Reference proteome</keyword>
<protein>
    <submittedName>
        <fullName evidence="1">G protein-coupled glucose receptor regulating Gpa2-domain-containing protein</fullName>
    </submittedName>
</protein>
<comment type="caution">
    <text evidence="1">The sequence shown here is derived from an EMBL/GenBank/DDBJ whole genome shotgun (WGS) entry which is preliminary data.</text>
</comment>
<dbReference type="EMBL" id="MU393432">
    <property type="protein sequence ID" value="KAI4869187.1"/>
    <property type="molecule type" value="Genomic_DNA"/>
</dbReference>
<dbReference type="Proteomes" id="UP001497700">
    <property type="component" value="Unassembled WGS sequence"/>
</dbReference>
<reference evidence="1 2" key="1">
    <citation type="journal article" date="2022" name="New Phytol.">
        <title>Ecological generalism drives hyperdiversity of secondary metabolite gene clusters in xylarialean endophytes.</title>
        <authorList>
            <person name="Franco M.E.E."/>
            <person name="Wisecaver J.H."/>
            <person name="Arnold A.E."/>
            <person name="Ju Y.M."/>
            <person name="Slot J.C."/>
            <person name="Ahrendt S."/>
            <person name="Moore L.P."/>
            <person name="Eastman K.E."/>
            <person name="Scott K."/>
            <person name="Konkel Z."/>
            <person name="Mondo S.J."/>
            <person name="Kuo A."/>
            <person name="Hayes R.D."/>
            <person name="Haridas S."/>
            <person name="Andreopoulos B."/>
            <person name="Riley R."/>
            <person name="LaButti K."/>
            <person name="Pangilinan J."/>
            <person name="Lipzen A."/>
            <person name="Amirebrahimi M."/>
            <person name="Yan J."/>
            <person name="Adam C."/>
            <person name="Keymanesh K."/>
            <person name="Ng V."/>
            <person name="Louie K."/>
            <person name="Northen T."/>
            <person name="Drula E."/>
            <person name="Henrissat B."/>
            <person name="Hsieh H.M."/>
            <person name="Youens-Clark K."/>
            <person name="Lutzoni F."/>
            <person name="Miadlikowska J."/>
            <person name="Eastwood D.C."/>
            <person name="Hamelin R.C."/>
            <person name="Grigoriev I.V."/>
            <person name="U'Ren J.M."/>
        </authorList>
    </citation>
    <scope>NUCLEOTIDE SEQUENCE [LARGE SCALE GENOMIC DNA]</scope>
    <source>
        <strain evidence="1 2">CBS 119005</strain>
    </source>
</reference>